<evidence type="ECO:0000256" key="5">
    <source>
        <dbReference type="ARBA" id="ARBA00023237"/>
    </source>
</evidence>
<protein>
    <recommendedName>
        <fullName evidence="8">Peptidoglycan-associated lipoprotein</fullName>
        <shortName evidence="8">PAL</shortName>
    </recommendedName>
</protein>
<evidence type="ECO:0000256" key="3">
    <source>
        <dbReference type="ARBA" id="ARBA00023136"/>
    </source>
</evidence>
<dbReference type="PROSITE" id="PS51257">
    <property type="entry name" value="PROKAR_LIPOPROTEIN"/>
    <property type="match status" value="1"/>
</dbReference>
<evidence type="ECO:0000256" key="7">
    <source>
        <dbReference type="ARBA" id="ARBA00023306"/>
    </source>
</evidence>
<feature type="compositionally biased region" description="Polar residues" evidence="9">
    <location>
        <begin position="36"/>
        <end position="45"/>
    </location>
</feature>
<proteinExistence type="inferred from homology"/>
<comment type="subunit">
    <text evidence="8">The Tol-Pal system is composed of five core proteins: the inner membrane proteins TolA, TolQ and TolR, the periplasmic protein TolB and the outer membrane protein Pal. They form a network linking the inner and outer membranes and the peptidoglycan layer.</text>
</comment>
<dbReference type="SUPFAM" id="SSF103088">
    <property type="entry name" value="OmpA-like"/>
    <property type="match status" value="1"/>
</dbReference>
<feature type="domain" description="OmpA-like" evidence="11">
    <location>
        <begin position="52"/>
        <end position="167"/>
    </location>
</feature>
<keyword evidence="6 8" id="KW-0449">Lipoprotein</keyword>
<dbReference type="GO" id="GO:0051301">
    <property type="term" value="P:cell division"/>
    <property type="evidence" value="ECO:0007669"/>
    <property type="project" value="UniProtKB-UniRule"/>
</dbReference>
<dbReference type="NCBIfam" id="TIGR02802">
    <property type="entry name" value="Pal_lipo"/>
    <property type="match status" value="1"/>
</dbReference>
<keyword evidence="2 8" id="KW-0732">Signal</keyword>
<dbReference type="InterPro" id="IPR036737">
    <property type="entry name" value="OmpA-like_sf"/>
</dbReference>
<dbReference type="GO" id="GO:0009279">
    <property type="term" value="C:cell outer membrane"/>
    <property type="evidence" value="ECO:0007669"/>
    <property type="project" value="UniProtKB-SubCell"/>
</dbReference>
<keyword evidence="4 8" id="KW-0564">Palmitate</keyword>
<dbReference type="PROSITE" id="PS51123">
    <property type="entry name" value="OMPA_2"/>
    <property type="match status" value="1"/>
</dbReference>
<keyword evidence="13" id="KW-1185">Reference proteome</keyword>
<feature type="region of interest" description="Disordered" evidence="9">
    <location>
        <begin position="25"/>
        <end position="47"/>
    </location>
</feature>
<dbReference type="Gene3D" id="3.30.1330.60">
    <property type="entry name" value="OmpA-like domain"/>
    <property type="match status" value="1"/>
</dbReference>
<dbReference type="EMBL" id="CP061035">
    <property type="protein sequence ID" value="QQV76845.1"/>
    <property type="molecule type" value="Genomic_DNA"/>
</dbReference>
<dbReference type="CDD" id="cd07185">
    <property type="entry name" value="OmpA_C-like"/>
    <property type="match status" value="1"/>
</dbReference>
<keyword evidence="7 8" id="KW-0131">Cell cycle</keyword>
<dbReference type="InterPro" id="IPR006665">
    <property type="entry name" value="OmpA-like"/>
</dbReference>
<dbReference type="AlphaFoldDB" id="A0A974NU63"/>
<dbReference type="HAMAP" id="MF_02204">
    <property type="entry name" value="Pal"/>
    <property type="match status" value="1"/>
</dbReference>
<dbReference type="Pfam" id="PF00691">
    <property type="entry name" value="OmpA"/>
    <property type="match status" value="1"/>
</dbReference>
<evidence type="ECO:0000256" key="6">
    <source>
        <dbReference type="ARBA" id="ARBA00023288"/>
    </source>
</evidence>
<accession>A0A974NU63</accession>
<sequence>MAKLTTTLMVTSALLATAACTKKRPAVLPPAPGETVSGSTTTTDNVIPGSRADFERSVTSNTINFGLDQYDIDPRAREILDSQSQWLSRYPNVAITLEGHADERGTREYNLALGDRRANAAKNYLAARGVNPARISTISYGKERPVALGSDEASWAQNRRAVTIAVN</sequence>
<dbReference type="InterPro" id="IPR050330">
    <property type="entry name" value="Bact_OuterMem_StrucFunc"/>
</dbReference>
<comment type="function">
    <text evidence="8">Part of the Tol-Pal system, which plays a role in outer membrane invagination during cell division and is important for maintaining outer membrane integrity.</text>
</comment>
<evidence type="ECO:0000259" key="11">
    <source>
        <dbReference type="PROSITE" id="PS51123"/>
    </source>
</evidence>
<dbReference type="InterPro" id="IPR006664">
    <property type="entry name" value="OMP_bac"/>
</dbReference>
<evidence type="ECO:0000256" key="1">
    <source>
        <dbReference type="ARBA" id="ARBA00022618"/>
    </source>
</evidence>
<evidence type="ECO:0000256" key="2">
    <source>
        <dbReference type="ARBA" id="ARBA00022729"/>
    </source>
</evidence>
<dbReference type="InterPro" id="IPR039001">
    <property type="entry name" value="Pal"/>
</dbReference>
<keyword evidence="5 8" id="KW-0998">Cell outer membrane</keyword>
<evidence type="ECO:0000256" key="10">
    <source>
        <dbReference type="SAM" id="SignalP"/>
    </source>
</evidence>
<feature type="chain" id="PRO_5036971956" description="Peptidoglycan-associated lipoprotein" evidence="10">
    <location>
        <begin position="19"/>
        <end position="167"/>
    </location>
</feature>
<dbReference type="PANTHER" id="PTHR30329:SF21">
    <property type="entry name" value="LIPOPROTEIN YIAD-RELATED"/>
    <property type="match status" value="1"/>
</dbReference>
<dbReference type="InterPro" id="IPR014169">
    <property type="entry name" value="Pal_lipo_C"/>
</dbReference>
<comment type="subcellular location">
    <subcellularLocation>
        <location evidence="8">Cell outer membrane</location>
        <topology evidence="8">Lipid-anchor</topology>
    </subcellularLocation>
</comment>
<dbReference type="PANTHER" id="PTHR30329">
    <property type="entry name" value="STATOR ELEMENT OF FLAGELLAR MOTOR COMPLEX"/>
    <property type="match status" value="1"/>
</dbReference>
<keyword evidence="3 8" id="KW-0472">Membrane</keyword>
<dbReference type="PRINTS" id="PR01021">
    <property type="entry name" value="OMPADOMAIN"/>
</dbReference>
<evidence type="ECO:0000256" key="4">
    <source>
        <dbReference type="ARBA" id="ARBA00023139"/>
    </source>
</evidence>
<dbReference type="KEGG" id="sari:H5J25_15830"/>
<organism evidence="12 13">
    <name type="scientific">Sphingomonas aliaeris</name>
    <dbReference type="NCBI Taxonomy" id="2759526"/>
    <lineage>
        <taxon>Bacteria</taxon>
        <taxon>Pseudomonadati</taxon>
        <taxon>Pseudomonadota</taxon>
        <taxon>Alphaproteobacteria</taxon>
        <taxon>Sphingomonadales</taxon>
        <taxon>Sphingomonadaceae</taxon>
        <taxon>Sphingomonas</taxon>
    </lineage>
</organism>
<feature type="signal peptide" evidence="10">
    <location>
        <begin position="1"/>
        <end position="18"/>
    </location>
</feature>
<dbReference type="RefSeq" id="WP_202092719.1">
    <property type="nucleotide sequence ID" value="NZ_CP061035.1"/>
</dbReference>
<comment type="similarity">
    <text evidence="8">Belongs to the Pal lipoprotein family.</text>
</comment>
<name>A0A974NU63_9SPHN</name>
<evidence type="ECO:0000256" key="8">
    <source>
        <dbReference type="HAMAP-Rule" id="MF_02204"/>
    </source>
</evidence>
<reference evidence="13" key="1">
    <citation type="submission" date="2020-09" db="EMBL/GenBank/DDBJ databases">
        <title>Sphingomonas sp., a new species isolated from pork steak.</title>
        <authorList>
            <person name="Heidler von Heilborn D."/>
        </authorList>
    </citation>
    <scope>NUCLEOTIDE SEQUENCE [LARGE SCALE GENOMIC DNA]</scope>
</reference>
<gene>
    <name evidence="8 12" type="primary">pal</name>
    <name evidence="12" type="ORF">H5J25_15830</name>
</gene>
<evidence type="ECO:0000256" key="9">
    <source>
        <dbReference type="SAM" id="MobiDB-lite"/>
    </source>
</evidence>
<evidence type="ECO:0000313" key="13">
    <source>
        <dbReference type="Proteomes" id="UP000595894"/>
    </source>
</evidence>
<keyword evidence="1 8" id="KW-0132">Cell division</keyword>
<evidence type="ECO:0000313" key="12">
    <source>
        <dbReference type="EMBL" id="QQV76845.1"/>
    </source>
</evidence>
<dbReference type="Proteomes" id="UP000595894">
    <property type="component" value="Chromosome"/>
</dbReference>